<protein>
    <submittedName>
        <fullName evidence="1">Uncharacterized protein</fullName>
    </submittedName>
</protein>
<organism evidence="1 2">
    <name type="scientific">Heracleum sosnowskyi</name>
    <dbReference type="NCBI Taxonomy" id="360622"/>
    <lineage>
        <taxon>Eukaryota</taxon>
        <taxon>Viridiplantae</taxon>
        <taxon>Streptophyta</taxon>
        <taxon>Embryophyta</taxon>
        <taxon>Tracheophyta</taxon>
        <taxon>Spermatophyta</taxon>
        <taxon>Magnoliopsida</taxon>
        <taxon>eudicotyledons</taxon>
        <taxon>Gunneridae</taxon>
        <taxon>Pentapetalae</taxon>
        <taxon>asterids</taxon>
        <taxon>campanulids</taxon>
        <taxon>Apiales</taxon>
        <taxon>Apiaceae</taxon>
        <taxon>Apioideae</taxon>
        <taxon>apioid superclade</taxon>
        <taxon>Tordylieae</taxon>
        <taxon>Tordyliinae</taxon>
        <taxon>Heracleum</taxon>
    </lineage>
</organism>
<accession>A0AAD8HRE7</accession>
<sequence length="104" mass="11991">MYGFVLDGACDVVIHWNEVQWNQDPVYRENHLVQLHFHMILPDFTEAFFISETQFRVFALNTWTSSQAYRTGTLILTCTLSVTGTLIQFYVPLFFSSSGSVKIC</sequence>
<evidence type="ECO:0000313" key="2">
    <source>
        <dbReference type="Proteomes" id="UP001237642"/>
    </source>
</evidence>
<name>A0AAD8HRE7_9APIA</name>
<reference evidence="1" key="1">
    <citation type="submission" date="2023-02" db="EMBL/GenBank/DDBJ databases">
        <title>Genome of toxic invasive species Heracleum sosnowskyi carries increased number of genes despite the absence of recent whole-genome duplications.</title>
        <authorList>
            <person name="Schelkunov M."/>
            <person name="Shtratnikova V."/>
            <person name="Makarenko M."/>
            <person name="Klepikova A."/>
            <person name="Omelchenko D."/>
            <person name="Novikova G."/>
            <person name="Obukhova E."/>
            <person name="Bogdanov V."/>
            <person name="Penin A."/>
            <person name="Logacheva M."/>
        </authorList>
    </citation>
    <scope>NUCLEOTIDE SEQUENCE</scope>
    <source>
        <strain evidence="1">Hsosn_3</strain>
        <tissue evidence="1">Leaf</tissue>
    </source>
</reference>
<comment type="caution">
    <text evidence="1">The sequence shown here is derived from an EMBL/GenBank/DDBJ whole genome shotgun (WGS) entry which is preliminary data.</text>
</comment>
<dbReference type="AlphaFoldDB" id="A0AAD8HRE7"/>
<keyword evidence="2" id="KW-1185">Reference proteome</keyword>
<reference evidence="1" key="2">
    <citation type="submission" date="2023-05" db="EMBL/GenBank/DDBJ databases">
        <authorList>
            <person name="Schelkunov M.I."/>
        </authorList>
    </citation>
    <scope>NUCLEOTIDE SEQUENCE</scope>
    <source>
        <strain evidence="1">Hsosn_3</strain>
        <tissue evidence="1">Leaf</tissue>
    </source>
</reference>
<proteinExistence type="predicted"/>
<evidence type="ECO:0000313" key="1">
    <source>
        <dbReference type="EMBL" id="KAK1370720.1"/>
    </source>
</evidence>
<dbReference type="EMBL" id="JAUIZM010000008">
    <property type="protein sequence ID" value="KAK1370720.1"/>
    <property type="molecule type" value="Genomic_DNA"/>
</dbReference>
<gene>
    <name evidence="1" type="ORF">POM88_036812</name>
</gene>
<dbReference type="Proteomes" id="UP001237642">
    <property type="component" value="Unassembled WGS sequence"/>
</dbReference>